<comment type="caution">
    <text evidence="2">The sequence shown here is derived from an EMBL/GenBank/DDBJ whole genome shotgun (WGS) entry which is preliminary data.</text>
</comment>
<dbReference type="AlphaFoldDB" id="A0A5M8BFU1"/>
<name>A0A5M8BFU1_9BURK</name>
<dbReference type="Proteomes" id="UP000324324">
    <property type="component" value="Unassembled WGS sequence"/>
</dbReference>
<dbReference type="Gene3D" id="3.10.450.50">
    <property type="match status" value="1"/>
</dbReference>
<dbReference type="SUPFAM" id="SSF54427">
    <property type="entry name" value="NTF2-like"/>
    <property type="match status" value="1"/>
</dbReference>
<feature type="domain" description="DUF6841" evidence="1">
    <location>
        <begin position="4"/>
        <end position="126"/>
    </location>
</feature>
<proteinExistence type="predicted"/>
<keyword evidence="3" id="KW-1185">Reference proteome</keyword>
<evidence type="ECO:0000259" key="1">
    <source>
        <dbReference type="Pfam" id="PF20795"/>
    </source>
</evidence>
<dbReference type="Pfam" id="PF20795">
    <property type="entry name" value="DUF6841"/>
    <property type="match status" value="1"/>
</dbReference>
<dbReference type="EMBL" id="VWRN01000002">
    <property type="protein sequence ID" value="KAA6133456.1"/>
    <property type="molecule type" value="Genomic_DNA"/>
</dbReference>
<gene>
    <name evidence="2" type="ORF">F1599_00205</name>
</gene>
<accession>A0A5M8BFU1</accession>
<dbReference type="InterPro" id="IPR049219">
    <property type="entry name" value="DUF6841"/>
</dbReference>
<organism evidence="2 3">
    <name type="scientific">Cupriavidus cauae</name>
    <dbReference type="NCBI Taxonomy" id="2608999"/>
    <lineage>
        <taxon>Bacteria</taxon>
        <taxon>Pseudomonadati</taxon>
        <taxon>Pseudomonadota</taxon>
        <taxon>Betaproteobacteria</taxon>
        <taxon>Burkholderiales</taxon>
        <taxon>Burkholderiaceae</taxon>
        <taxon>Cupriavidus</taxon>
    </lineage>
</organism>
<evidence type="ECO:0000313" key="3">
    <source>
        <dbReference type="Proteomes" id="UP000324324"/>
    </source>
</evidence>
<protein>
    <submittedName>
        <fullName evidence="2">Nuclear transport factor 2 family protein</fullName>
    </submittedName>
</protein>
<dbReference type="RefSeq" id="WP_150081522.1">
    <property type="nucleotide sequence ID" value="NZ_VWRN01000002.1"/>
</dbReference>
<evidence type="ECO:0000313" key="2">
    <source>
        <dbReference type="EMBL" id="KAA6133456.1"/>
    </source>
</evidence>
<sequence>MRQDIEQLFERYQQCFVQGLRGEADLETVAGFFAESFITAWPGGVMTGTNDEQLRGVMGKGFDHYRAMGMRDMAVDHVAVHQIDPMHGVASVAWASTFERPGEAPRVVRFSVHYLVQLREGDARIFGWIAGDEEAELRAQGITS</sequence>
<dbReference type="InterPro" id="IPR032710">
    <property type="entry name" value="NTF2-like_dom_sf"/>
</dbReference>
<reference evidence="2 3" key="1">
    <citation type="submission" date="2019-09" db="EMBL/GenBank/DDBJ databases">
        <title>Isolation of a novel species in the genus Cupriavidus from patients with sepsis using whole genome sequencing.</title>
        <authorList>
            <person name="Kweon O.J."/>
            <person name="Lee M.-K."/>
        </authorList>
    </citation>
    <scope>NUCLEOTIDE SEQUENCE [LARGE SCALE GENOMIC DNA]</scope>
    <source>
        <strain evidence="2 3">MKL-01</strain>
    </source>
</reference>